<evidence type="ECO:0000313" key="2">
    <source>
        <dbReference type="Proteomes" id="UP001341840"/>
    </source>
</evidence>
<reference evidence="1 2" key="1">
    <citation type="journal article" date="2023" name="Plants (Basel)">
        <title>Bridging the Gap: Combining Genomics and Transcriptomics Approaches to Understand Stylosanthes scabra, an Orphan Legume from the Brazilian Caatinga.</title>
        <authorList>
            <person name="Ferreira-Neto J.R.C."/>
            <person name="da Silva M.D."/>
            <person name="Binneck E."/>
            <person name="de Melo N.F."/>
            <person name="da Silva R.H."/>
            <person name="de Melo A.L.T.M."/>
            <person name="Pandolfi V."/>
            <person name="Bustamante F.O."/>
            <person name="Brasileiro-Vidal A.C."/>
            <person name="Benko-Iseppon A.M."/>
        </authorList>
    </citation>
    <scope>NUCLEOTIDE SEQUENCE [LARGE SCALE GENOMIC DNA]</scope>
    <source>
        <tissue evidence="1">Leaves</tissue>
    </source>
</reference>
<accession>A0ABU6UAB5</accession>
<evidence type="ECO:0000313" key="1">
    <source>
        <dbReference type="EMBL" id="MED6156778.1"/>
    </source>
</evidence>
<comment type="caution">
    <text evidence="1">The sequence shown here is derived from an EMBL/GenBank/DDBJ whole genome shotgun (WGS) entry which is preliminary data.</text>
</comment>
<dbReference type="EMBL" id="JASCZI010120880">
    <property type="protein sequence ID" value="MED6156778.1"/>
    <property type="molecule type" value="Genomic_DNA"/>
</dbReference>
<keyword evidence="2" id="KW-1185">Reference proteome</keyword>
<name>A0ABU6UAB5_9FABA</name>
<dbReference type="Proteomes" id="UP001341840">
    <property type="component" value="Unassembled WGS sequence"/>
</dbReference>
<proteinExistence type="predicted"/>
<gene>
    <name evidence="1" type="ORF">PIB30_017590</name>
</gene>
<organism evidence="1 2">
    <name type="scientific">Stylosanthes scabra</name>
    <dbReference type="NCBI Taxonomy" id="79078"/>
    <lineage>
        <taxon>Eukaryota</taxon>
        <taxon>Viridiplantae</taxon>
        <taxon>Streptophyta</taxon>
        <taxon>Embryophyta</taxon>
        <taxon>Tracheophyta</taxon>
        <taxon>Spermatophyta</taxon>
        <taxon>Magnoliopsida</taxon>
        <taxon>eudicotyledons</taxon>
        <taxon>Gunneridae</taxon>
        <taxon>Pentapetalae</taxon>
        <taxon>rosids</taxon>
        <taxon>fabids</taxon>
        <taxon>Fabales</taxon>
        <taxon>Fabaceae</taxon>
        <taxon>Papilionoideae</taxon>
        <taxon>50 kb inversion clade</taxon>
        <taxon>dalbergioids sensu lato</taxon>
        <taxon>Dalbergieae</taxon>
        <taxon>Pterocarpus clade</taxon>
        <taxon>Stylosanthes</taxon>
    </lineage>
</organism>
<sequence length="121" mass="14169">MSRVTRKSYHLRNITRFRRTKDIIIPVSSDPPQASNEQKWVIFATQSNPSMKVGVQGYTKLLPNDSNSMTKSEVMINRFRRNVAARTYIRRGYSTTMAENGCRNRTMEALPKEELDLFRYF</sequence>
<protein>
    <submittedName>
        <fullName evidence="1">Uncharacterized protein</fullName>
    </submittedName>
</protein>